<dbReference type="Proteomes" id="UP000077202">
    <property type="component" value="Unassembled WGS sequence"/>
</dbReference>
<gene>
    <name evidence="10" type="ORF">AXG93_2566s1070</name>
</gene>
<organism evidence="10 11">
    <name type="scientific">Marchantia polymorpha subsp. ruderalis</name>
    <dbReference type="NCBI Taxonomy" id="1480154"/>
    <lineage>
        <taxon>Eukaryota</taxon>
        <taxon>Viridiplantae</taxon>
        <taxon>Streptophyta</taxon>
        <taxon>Embryophyta</taxon>
        <taxon>Marchantiophyta</taxon>
        <taxon>Marchantiopsida</taxon>
        <taxon>Marchantiidae</taxon>
        <taxon>Marchantiales</taxon>
        <taxon>Marchantiaceae</taxon>
        <taxon>Marchantia</taxon>
    </lineage>
</organism>
<dbReference type="GO" id="GO:0003700">
    <property type="term" value="F:DNA-binding transcription factor activity"/>
    <property type="evidence" value="ECO:0007669"/>
    <property type="project" value="InterPro"/>
</dbReference>
<keyword evidence="2" id="KW-0805">Transcription regulation</keyword>
<dbReference type="GO" id="GO:0003677">
    <property type="term" value="F:DNA binding"/>
    <property type="evidence" value="ECO:0007669"/>
    <property type="project" value="UniProtKB-KW"/>
</dbReference>
<evidence type="ECO:0000259" key="9">
    <source>
        <dbReference type="PROSITE" id="PS51032"/>
    </source>
</evidence>
<dbReference type="Pfam" id="PF00847">
    <property type="entry name" value="AP2"/>
    <property type="match status" value="1"/>
</dbReference>
<evidence type="ECO:0000256" key="1">
    <source>
        <dbReference type="ARBA" id="ARBA00004123"/>
    </source>
</evidence>
<dbReference type="CDD" id="cd00018">
    <property type="entry name" value="AP2"/>
    <property type="match status" value="1"/>
</dbReference>
<dbReference type="SMART" id="SM00380">
    <property type="entry name" value="AP2"/>
    <property type="match status" value="1"/>
</dbReference>
<dbReference type="SUPFAM" id="SSF54171">
    <property type="entry name" value="DNA-binding domain"/>
    <property type="match status" value="1"/>
</dbReference>
<sequence length="133" mass="15174">MLDEKATRSLLGTKCETEDDGDSETHWVTVTVKHQRCTMSKRLGKRGPENFSCEYKGVRHRTWGKWVAEIGDPGKGRSVWMRTFNTKEETASTYDRKALQLFGPNTHLNLESSRATKNCNKNKVLTPLFSLPL</sequence>
<protein>
    <recommendedName>
        <fullName evidence="9">AP2/ERF domain-containing protein</fullName>
    </recommendedName>
</protein>
<comment type="subcellular location">
    <subcellularLocation>
        <location evidence="1">Nucleus</location>
    </subcellularLocation>
</comment>
<evidence type="ECO:0000256" key="6">
    <source>
        <dbReference type="ARBA" id="ARBA00023163"/>
    </source>
</evidence>
<feature type="domain" description="AP2/ERF" evidence="9">
    <location>
        <begin position="54"/>
        <end position="111"/>
    </location>
</feature>
<dbReference type="PANTHER" id="PTHR31241">
    <property type="entry name" value="DEHYDRATION-RESPONSIVE ELEMENT-BINDING PROTEIN 2C"/>
    <property type="match status" value="1"/>
</dbReference>
<name>A0A176VBU6_MARPO</name>
<keyword evidence="11" id="KW-1185">Reference proteome</keyword>
<evidence type="ECO:0000313" key="11">
    <source>
        <dbReference type="Proteomes" id="UP000077202"/>
    </source>
</evidence>
<proteinExistence type="inferred from homology"/>
<comment type="similarity">
    <text evidence="8">Belongs to the AP2/ERF transcription factor family. ERF subfamily.</text>
</comment>
<accession>A0A176VBU6</accession>
<dbReference type="PROSITE" id="PS51032">
    <property type="entry name" value="AP2_ERF"/>
    <property type="match status" value="1"/>
</dbReference>
<evidence type="ECO:0000256" key="2">
    <source>
        <dbReference type="ARBA" id="ARBA00023015"/>
    </source>
</evidence>
<dbReference type="PANTHER" id="PTHR31241:SF62">
    <property type="entry name" value="DEHYDRATION-RESPONSIVE ELEMENT-BINDING PROTEIN 2D"/>
    <property type="match status" value="1"/>
</dbReference>
<keyword evidence="3" id="KW-0346">Stress response</keyword>
<evidence type="ECO:0000256" key="4">
    <source>
        <dbReference type="ARBA" id="ARBA00023125"/>
    </source>
</evidence>
<keyword evidence="4" id="KW-0238">DNA-binding</keyword>
<dbReference type="AlphaFoldDB" id="A0A176VBU6"/>
<dbReference type="EMBL" id="LVLJ01004077">
    <property type="protein sequence ID" value="OAE18324.1"/>
    <property type="molecule type" value="Genomic_DNA"/>
</dbReference>
<dbReference type="InterPro" id="IPR016177">
    <property type="entry name" value="DNA-bd_dom_sf"/>
</dbReference>
<evidence type="ECO:0000256" key="8">
    <source>
        <dbReference type="ARBA" id="ARBA00024343"/>
    </source>
</evidence>
<dbReference type="Gene3D" id="3.30.730.10">
    <property type="entry name" value="AP2/ERF domain"/>
    <property type="match status" value="1"/>
</dbReference>
<keyword evidence="6" id="KW-0804">Transcription</keyword>
<evidence type="ECO:0000256" key="3">
    <source>
        <dbReference type="ARBA" id="ARBA00023016"/>
    </source>
</evidence>
<dbReference type="InterPro" id="IPR036955">
    <property type="entry name" value="AP2/ERF_dom_sf"/>
</dbReference>
<dbReference type="PRINTS" id="PR00367">
    <property type="entry name" value="ETHRSPELEMNT"/>
</dbReference>
<keyword evidence="7" id="KW-0539">Nucleus</keyword>
<evidence type="ECO:0000256" key="7">
    <source>
        <dbReference type="ARBA" id="ARBA00023242"/>
    </source>
</evidence>
<dbReference type="GO" id="GO:0005634">
    <property type="term" value="C:nucleus"/>
    <property type="evidence" value="ECO:0007669"/>
    <property type="project" value="UniProtKB-SubCell"/>
</dbReference>
<evidence type="ECO:0000256" key="5">
    <source>
        <dbReference type="ARBA" id="ARBA00023159"/>
    </source>
</evidence>
<keyword evidence="5" id="KW-0010">Activator</keyword>
<comment type="caution">
    <text evidence="10">The sequence shown here is derived from an EMBL/GenBank/DDBJ whole genome shotgun (WGS) entry which is preliminary data.</text>
</comment>
<evidence type="ECO:0000313" key="10">
    <source>
        <dbReference type="EMBL" id="OAE18324.1"/>
    </source>
</evidence>
<reference evidence="10" key="1">
    <citation type="submission" date="2016-03" db="EMBL/GenBank/DDBJ databases">
        <title>Mechanisms controlling the formation of the plant cell surface in tip-growing cells are functionally conserved among land plants.</title>
        <authorList>
            <person name="Honkanen S."/>
            <person name="Jones V.A."/>
            <person name="Morieri G."/>
            <person name="Champion C."/>
            <person name="Hetherington A.J."/>
            <person name="Kelly S."/>
            <person name="Saint-Marcoux D."/>
            <person name="Proust H."/>
            <person name="Prescott H."/>
            <person name="Dolan L."/>
        </authorList>
    </citation>
    <scope>NUCLEOTIDE SEQUENCE [LARGE SCALE GENOMIC DNA]</scope>
    <source>
        <tissue evidence="10">Whole gametophyte</tissue>
    </source>
</reference>
<dbReference type="InterPro" id="IPR001471">
    <property type="entry name" value="AP2/ERF_dom"/>
</dbReference>